<dbReference type="Proteomes" id="UP000807115">
    <property type="component" value="Chromosome 10"/>
</dbReference>
<dbReference type="AlphaFoldDB" id="A0A921Q554"/>
<proteinExistence type="predicted"/>
<protein>
    <submittedName>
        <fullName evidence="2">Uncharacterized protein</fullName>
    </submittedName>
</protein>
<name>A0A921Q554_SORBI</name>
<reference evidence="2" key="2">
    <citation type="submission" date="2020-10" db="EMBL/GenBank/DDBJ databases">
        <authorList>
            <person name="Cooper E.A."/>
            <person name="Brenton Z.W."/>
            <person name="Flinn B.S."/>
            <person name="Jenkins J."/>
            <person name="Shu S."/>
            <person name="Flowers D."/>
            <person name="Luo F."/>
            <person name="Wang Y."/>
            <person name="Xia P."/>
            <person name="Barry K."/>
            <person name="Daum C."/>
            <person name="Lipzen A."/>
            <person name="Yoshinaga Y."/>
            <person name="Schmutz J."/>
            <person name="Saski C."/>
            <person name="Vermerris W."/>
            <person name="Kresovich S."/>
        </authorList>
    </citation>
    <scope>NUCLEOTIDE SEQUENCE</scope>
</reference>
<organism evidence="2 3">
    <name type="scientific">Sorghum bicolor</name>
    <name type="common">Sorghum</name>
    <name type="synonym">Sorghum vulgare</name>
    <dbReference type="NCBI Taxonomy" id="4558"/>
    <lineage>
        <taxon>Eukaryota</taxon>
        <taxon>Viridiplantae</taxon>
        <taxon>Streptophyta</taxon>
        <taxon>Embryophyta</taxon>
        <taxon>Tracheophyta</taxon>
        <taxon>Spermatophyta</taxon>
        <taxon>Magnoliopsida</taxon>
        <taxon>Liliopsida</taxon>
        <taxon>Poales</taxon>
        <taxon>Poaceae</taxon>
        <taxon>PACMAD clade</taxon>
        <taxon>Panicoideae</taxon>
        <taxon>Andropogonodae</taxon>
        <taxon>Andropogoneae</taxon>
        <taxon>Sorghinae</taxon>
        <taxon>Sorghum</taxon>
    </lineage>
</organism>
<accession>A0A921Q554</accession>
<gene>
    <name evidence="2" type="ORF">BDA96_10G184300</name>
</gene>
<comment type="caution">
    <text evidence="2">The sequence shown here is derived from an EMBL/GenBank/DDBJ whole genome shotgun (WGS) entry which is preliminary data.</text>
</comment>
<reference evidence="2" key="1">
    <citation type="journal article" date="2019" name="BMC Genomics">
        <title>A new reference genome for Sorghum bicolor reveals high levels of sequence similarity between sweet and grain genotypes: implications for the genetics of sugar metabolism.</title>
        <authorList>
            <person name="Cooper E.A."/>
            <person name="Brenton Z.W."/>
            <person name="Flinn B.S."/>
            <person name="Jenkins J."/>
            <person name="Shu S."/>
            <person name="Flowers D."/>
            <person name="Luo F."/>
            <person name="Wang Y."/>
            <person name="Xia P."/>
            <person name="Barry K."/>
            <person name="Daum C."/>
            <person name="Lipzen A."/>
            <person name="Yoshinaga Y."/>
            <person name="Schmutz J."/>
            <person name="Saski C."/>
            <person name="Vermerris W."/>
            <person name="Kresovich S."/>
        </authorList>
    </citation>
    <scope>NUCLEOTIDE SEQUENCE</scope>
</reference>
<evidence type="ECO:0000313" key="3">
    <source>
        <dbReference type="Proteomes" id="UP000807115"/>
    </source>
</evidence>
<sequence>MPSPAAWAAATPSGIPRLAASALTSPAGPSAPAIVAPRGATPAVVMRRRAAATASAGGAAVATSAEGRTAPTTCALASTSAARAAFARAACAHKQLGRRKAVEIGGRRRGRLPASHGTRGGGPGGLTGRRWR</sequence>
<feature type="region of interest" description="Disordered" evidence="1">
    <location>
        <begin position="102"/>
        <end position="132"/>
    </location>
</feature>
<feature type="compositionally biased region" description="Gly residues" evidence="1">
    <location>
        <begin position="118"/>
        <end position="132"/>
    </location>
</feature>
<evidence type="ECO:0000313" key="2">
    <source>
        <dbReference type="EMBL" id="KAG0514357.1"/>
    </source>
</evidence>
<evidence type="ECO:0000256" key="1">
    <source>
        <dbReference type="SAM" id="MobiDB-lite"/>
    </source>
</evidence>
<dbReference type="EMBL" id="CM027689">
    <property type="protein sequence ID" value="KAG0514357.1"/>
    <property type="molecule type" value="Genomic_DNA"/>
</dbReference>